<dbReference type="InterPro" id="IPR007110">
    <property type="entry name" value="Ig-like_dom"/>
</dbReference>
<feature type="domain" description="Ig-like" evidence="7">
    <location>
        <begin position="760"/>
        <end position="851"/>
    </location>
</feature>
<feature type="region of interest" description="Disordered" evidence="5">
    <location>
        <begin position="1143"/>
        <end position="1165"/>
    </location>
</feature>
<dbReference type="InterPro" id="IPR036179">
    <property type="entry name" value="Ig-like_dom_sf"/>
</dbReference>
<dbReference type="Pfam" id="PF13927">
    <property type="entry name" value="Ig_3"/>
    <property type="match status" value="4"/>
</dbReference>
<dbReference type="Pfam" id="PF13895">
    <property type="entry name" value="Ig_2"/>
    <property type="match status" value="1"/>
</dbReference>
<evidence type="ECO:0000256" key="6">
    <source>
        <dbReference type="SAM" id="Phobius"/>
    </source>
</evidence>
<reference evidence="9" key="1">
    <citation type="journal article" date="2019" name="IScience">
        <title>Narwhal Genome Reveals Long-Term Low Genetic Diversity despite Current Large Abundance Size.</title>
        <authorList>
            <person name="Westbury M.V."/>
            <person name="Petersen B."/>
            <person name="Garde E."/>
            <person name="Heide-Jorgensen M.P."/>
            <person name="Lorenzen E.D."/>
        </authorList>
    </citation>
    <scope>NUCLEOTIDE SEQUENCE [LARGE SCALE GENOMIC DNA]</scope>
</reference>
<dbReference type="CDD" id="cd00096">
    <property type="entry name" value="Ig"/>
    <property type="match status" value="1"/>
</dbReference>
<evidence type="ECO:0000256" key="3">
    <source>
        <dbReference type="ARBA" id="ARBA00023180"/>
    </source>
</evidence>
<dbReference type="EMBL" id="RWIC01000002">
    <property type="protein sequence ID" value="TKC53841.1"/>
    <property type="molecule type" value="Genomic_DNA"/>
</dbReference>
<dbReference type="PANTHER" id="PTHR44337:SF20">
    <property type="entry name" value="CARCINOEMBRYONIC ANTIGEN-RELATED CELL ADHESION MOLECULE 5-RELATED"/>
    <property type="match status" value="1"/>
</dbReference>
<dbReference type="InterPro" id="IPR052598">
    <property type="entry name" value="IgSF_CEA-related"/>
</dbReference>
<dbReference type="AlphaFoldDB" id="A0A4U1FTW3"/>
<evidence type="ECO:0000256" key="4">
    <source>
        <dbReference type="ARBA" id="ARBA00023319"/>
    </source>
</evidence>
<dbReference type="InterPro" id="IPR003598">
    <property type="entry name" value="Ig_sub2"/>
</dbReference>
<evidence type="ECO:0000313" key="9">
    <source>
        <dbReference type="Proteomes" id="UP000308365"/>
    </source>
</evidence>
<feature type="domain" description="Ig-like" evidence="7">
    <location>
        <begin position="944"/>
        <end position="1030"/>
    </location>
</feature>
<sequence>RGRGVIFAEILNLHPVAGRKIRAKKPDVIWTFFCKAGPTYAGERPEVDFPLDDLLVHICSPMPRIDKASIRAEGRWYLAAPLPYRQAGHVVQGWSGGFCGLELNPGIQHRNPTGNFQQALPTFAYQESNQASLLGFCVMPVAARLTITLVPSQPLEGDNVTLVVQVLAKDRLLRFSWLRGGGTEMAQQILTFCVIPGGLTLGPAYTGRETIWQKGYTSSTLAPLELWDSVTLSCQSPSNDATFQWYIGKEPVVGSGQLELSLDEQRLTIPQVTRNDLGPYQHEVKNPAITRLSEPLPLSVICECPSHIPCLPETYLAWQVLGYDSLWEFILAATDGPDMPPVTATDLSFIVGFDLTLSCSTIPVLVDDQEEPRALWPAALPVHLGTVGVYTCEATNPASGSHSATDTLIVIPEYMPQPSILADNVGPVENTGSVTLMCVPPKRVIDIRLFRNSDVFSNGGRGELSPDQRPLTLWNITRNDTGFYQCKASNSATSSLSNPLPINVNYCPNVPVINPMDSTFAVGSNLTLSCFAESNPPAEYAWRVAGSPGAAGQLVSILDITLNSSGLYNCHAVNADTGLQSMAQLAVHIKDATSENDQGPAFYGPHIPGGGIADIVLGMVVGIALMATVAYFLGFMRDQGDLCLRATSLLTVWSLPATAQLTPDANLLEVTQTTTGPIICVEAGESLAKPTISISQGTAIQHRGNVTFYCDPKDVNITIHWVSNNQPLVFHECMQLSTDGKTLTIFPVQREDTGTYQYGPDPVKIKVESGVPNGEAVEVIEGSNVTFSVETQSHPPTAYLWFFPNDSKPITSSFLTASTFTIYAVSREHEGTYSCLVSNSATQLSHKATLKFHLLERLTKPCVLPLNQLVALTCQATPKGAAVQWFLRGQLLLPSKHLVLSADNRTLVIRGLQCNDTGPYECEVWNWSSRVWSDPLKLNISYGPDRVDITRGSASKVVNTIKAELNSSLTLQCRAESQPDAEFHWTLEPSTSVCTGEQLVIEALTWEHQGIYSCTAFNSLTHLARSASVLVRVIGPGSSLSEGAIAGIIIGIQAVIALATGLGCFLYIRNAKGRTTEEPIYEVTTPTSEEHHLAEPGRTLGWHSLSLDWCMPMYANVPDTQGQIQVKKMLPLDPPEQFYEQLSLPTRTKGDGERKAPDKVSRRPGGVPAVSLRIPFSLSLLDVKPSPGPAFPKPATPHASVSWLRPPIWLLVSAPRKNSDTHTLTPQPDPNPNSLFLCCRVRVSAFLEELEPRPRRRAFWEL</sequence>
<gene>
    <name evidence="8" type="ORF">EI555_018591</name>
</gene>
<feature type="transmembrane region" description="Helical" evidence="6">
    <location>
        <begin position="1044"/>
        <end position="1068"/>
    </location>
</feature>
<dbReference type="InterPro" id="IPR013783">
    <property type="entry name" value="Ig-like_fold"/>
</dbReference>
<evidence type="ECO:0000313" key="8">
    <source>
        <dbReference type="EMBL" id="TKC53841.1"/>
    </source>
</evidence>
<name>A0A4U1FTW3_MONMO</name>
<dbReference type="PANTHER" id="PTHR44337">
    <property type="entry name" value="CARCINOEMBRYONIC ANTIGEN-RELATED CELL ADHESION MOLECULE 8"/>
    <property type="match status" value="1"/>
</dbReference>
<dbReference type="SUPFAM" id="SSF48726">
    <property type="entry name" value="Immunoglobulin"/>
    <property type="match status" value="8"/>
</dbReference>
<feature type="domain" description="Ig-like" evidence="7">
    <location>
        <begin position="508"/>
        <end position="586"/>
    </location>
</feature>
<feature type="domain" description="Ig-like" evidence="7">
    <location>
        <begin position="337"/>
        <end position="497"/>
    </location>
</feature>
<dbReference type="PROSITE" id="PS50835">
    <property type="entry name" value="IG_LIKE"/>
    <property type="match status" value="7"/>
</dbReference>
<evidence type="ECO:0000256" key="5">
    <source>
        <dbReference type="SAM" id="MobiDB-lite"/>
    </source>
</evidence>
<feature type="domain" description="Ig-like" evidence="7">
    <location>
        <begin position="677"/>
        <end position="756"/>
    </location>
</feature>
<dbReference type="Gene3D" id="2.60.40.10">
    <property type="entry name" value="Immunoglobulins"/>
    <property type="match status" value="8"/>
</dbReference>
<protein>
    <recommendedName>
        <fullName evidence="7">Ig-like domain-containing protein</fullName>
    </recommendedName>
</protein>
<keyword evidence="6" id="KW-0472">Membrane</keyword>
<organism evidence="8 9">
    <name type="scientific">Monodon monoceros</name>
    <name type="common">Narwhal</name>
    <name type="synonym">Ceratodon monodon</name>
    <dbReference type="NCBI Taxonomy" id="40151"/>
    <lineage>
        <taxon>Eukaryota</taxon>
        <taxon>Metazoa</taxon>
        <taxon>Chordata</taxon>
        <taxon>Craniata</taxon>
        <taxon>Vertebrata</taxon>
        <taxon>Euteleostomi</taxon>
        <taxon>Mammalia</taxon>
        <taxon>Eutheria</taxon>
        <taxon>Laurasiatheria</taxon>
        <taxon>Artiodactyla</taxon>
        <taxon>Whippomorpha</taxon>
        <taxon>Cetacea</taxon>
        <taxon>Odontoceti</taxon>
        <taxon>Monodontidae</taxon>
        <taxon>Monodon</taxon>
    </lineage>
</organism>
<keyword evidence="2" id="KW-1015">Disulfide bond</keyword>
<feature type="compositionally biased region" description="Basic and acidic residues" evidence="5">
    <location>
        <begin position="1148"/>
        <end position="1161"/>
    </location>
</feature>
<keyword evidence="6" id="KW-0812">Transmembrane</keyword>
<feature type="domain" description="Ig-like" evidence="7">
    <location>
        <begin position="870"/>
        <end position="939"/>
    </location>
</feature>
<feature type="domain" description="Ig-like" evidence="7">
    <location>
        <begin position="203"/>
        <end position="299"/>
    </location>
</feature>
<accession>A0A4U1FTW3</accession>
<keyword evidence="4" id="KW-0393">Immunoglobulin domain</keyword>
<keyword evidence="3" id="KW-0325">Glycoprotein</keyword>
<evidence type="ECO:0000256" key="2">
    <source>
        <dbReference type="ARBA" id="ARBA00023157"/>
    </source>
</evidence>
<evidence type="ECO:0000256" key="1">
    <source>
        <dbReference type="ARBA" id="ARBA00022729"/>
    </source>
</evidence>
<dbReference type="InterPro" id="IPR003599">
    <property type="entry name" value="Ig_sub"/>
</dbReference>
<feature type="non-terminal residue" evidence="8">
    <location>
        <position position="1"/>
    </location>
</feature>
<dbReference type="Proteomes" id="UP000308365">
    <property type="component" value="Unassembled WGS sequence"/>
</dbReference>
<dbReference type="SMART" id="SM00409">
    <property type="entry name" value="IG"/>
    <property type="match status" value="8"/>
</dbReference>
<comment type="caution">
    <text evidence="8">The sequence shown here is derived from an EMBL/GenBank/DDBJ whole genome shotgun (WGS) entry which is preliminary data.</text>
</comment>
<evidence type="ECO:0000259" key="7">
    <source>
        <dbReference type="PROSITE" id="PS50835"/>
    </source>
</evidence>
<proteinExistence type="predicted"/>
<keyword evidence="1" id="KW-0732">Signal</keyword>
<keyword evidence="6" id="KW-1133">Transmembrane helix</keyword>
<dbReference type="SMART" id="SM00408">
    <property type="entry name" value="IGc2"/>
    <property type="match status" value="7"/>
</dbReference>